<dbReference type="GO" id="GO:0006508">
    <property type="term" value="P:proteolysis"/>
    <property type="evidence" value="ECO:0007669"/>
    <property type="project" value="InterPro"/>
</dbReference>
<dbReference type="Proteomes" id="UP000029554">
    <property type="component" value="Unassembled WGS sequence"/>
</dbReference>
<dbReference type="SUPFAM" id="SSF50156">
    <property type="entry name" value="PDZ domain-like"/>
    <property type="match status" value="1"/>
</dbReference>
<dbReference type="AlphaFoldDB" id="A0A095SU99"/>
<evidence type="ECO:0000256" key="1">
    <source>
        <dbReference type="ARBA" id="ARBA00022801"/>
    </source>
</evidence>
<dbReference type="EMBL" id="JRHH01000003">
    <property type="protein sequence ID" value="KGD68236.1"/>
    <property type="molecule type" value="Genomic_DNA"/>
</dbReference>
<dbReference type="InterPro" id="IPR001478">
    <property type="entry name" value="PDZ"/>
</dbReference>
<dbReference type="InterPro" id="IPR041489">
    <property type="entry name" value="PDZ_6"/>
</dbReference>
<dbReference type="Gene3D" id="2.30.42.10">
    <property type="match status" value="1"/>
</dbReference>
<dbReference type="Pfam" id="PF17820">
    <property type="entry name" value="PDZ_6"/>
    <property type="match status" value="1"/>
</dbReference>
<dbReference type="OrthoDB" id="3521766at2"/>
<dbReference type="InterPro" id="IPR001995">
    <property type="entry name" value="Peptidase_A2_cat"/>
</dbReference>
<dbReference type="eggNOG" id="COG0793">
    <property type="taxonomic scope" value="Bacteria"/>
</dbReference>
<dbReference type="PROSITE" id="PS50175">
    <property type="entry name" value="ASP_PROT_RETROV"/>
    <property type="match status" value="1"/>
</dbReference>
<proteinExistence type="predicted"/>
<dbReference type="RefSeq" id="WP_035125915.1">
    <property type="nucleotide sequence ID" value="NZ_JRHH01000003.1"/>
</dbReference>
<evidence type="ECO:0000313" key="4">
    <source>
        <dbReference type="Proteomes" id="UP000029554"/>
    </source>
</evidence>
<keyword evidence="4" id="KW-1185">Reference proteome</keyword>
<dbReference type="STRING" id="1453498.LG45_08055"/>
<name>A0A095SU99_9FLAO</name>
<reference evidence="3 4" key="1">
    <citation type="submission" date="2014-09" db="EMBL/GenBank/DDBJ databases">
        <title>Whole Genome Shotgun of Flavobacterium aquatile LMG 4008.</title>
        <authorList>
            <person name="Gale A.N."/>
            <person name="Pipes S.E."/>
            <person name="Newman J.D."/>
        </authorList>
    </citation>
    <scope>NUCLEOTIDE SEQUENCE [LARGE SCALE GENOMIC DNA]</scope>
    <source>
        <strain evidence="3 4">LMG 4008</strain>
    </source>
</reference>
<feature type="domain" description="Peptidase A2" evidence="2">
    <location>
        <begin position="54"/>
        <end position="90"/>
    </location>
</feature>
<accession>A0A095SU99</accession>
<keyword evidence="1" id="KW-0378">Hydrolase</keyword>
<gene>
    <name evidence="3" type="ORF">LG45_08055</name>
</gene>
<dbReference type="GO" id="GO:0004190">
    <property type="term" value="F:aspartic-type endopeptidase activity"/>
    <property type="evidence" value="ECO:0007669"/>
    <property type="project" value="InterPro"/>
</dbReference>
<dbReference type="SMART" id="SM00228">
    <property type="entry name" value="PDZ"/>
    <property type="match status" value="1"/>
</dbReference>
<dbReference type="InterPro" id="IPR021109">
    <property type="entry name" value="Peptidase_aspartic_dom_sf"/>
</dbReference>
<evidence type="ECO:0000313" key="3">
    <source>
        <dbReference type="EMBL" id="KGD68236.1"/>
    </source>
</evidence>
<evidence type="ECO:0000259" key="2">
    <source>
        <dbReference type="PROSITE" id="PS50175"/>
    </source>
</evidence>
<dbReference type="Gene3D" id="2.40.70.10">
    <property type="entry name" value="Acid Proteases"/>
    <property type="match status" value="1"/>
</dbReference>
<sequence>MRLKLLYVFILVVVQDVYSQSRFEFEDNKNKVTIPFKFINNLIIISIEVNGIPLNFLLDTGVEESILFSLDETDEISFAQVEKVKIKGFGKKEAFDGYKSTLNEVKAKSFIDKNHTLYLVLDQDINISSNVGVPVNGIIGYHFFKNNLVKIDFESQKITIFKNQKKQLKKITKSFDKVPLTLNDGKPYFTASIQFEKSTEDLKAKLLIDTGNSDAVWLFKEKNTQIKVPEINVDDYLGRGFSGDVFGCRGRIPKFSINEITFNSPLIAFPNAAETTQIDAIENRLGSVGSEIMKRFTLYFDYQNSSMYLRKNDFFNDEFNFNMSGIDLQHEGLQWVKEAYEDKPAIANNLTDSNGDKIASNLQYRFELKPVYIVTNVRKNSPADLSGIQKDDIIVKVNNRPGYNYSLQKLNELLKSGDGKTIELIVDRKGKHLRFKFQLKKIL</sequence>
<comment type="caution">
    <text evidence="3">The sequence shown here is derived from an EMBL/GenBank/DDBJ whole genome shotgun (WGS) entry which is preliminary data.</text>
</comment>
<dbReference type="Pfam" id="PF13650">
    <property type="entry name" value="Asp_protease_2"/>
    <property type="match status" value="1"/>
</dbReference>
<organism evidence="3 4">
    <name type="scientific">Flavobacterium aquatile LMG 4008 = ATCC 11947</name>
    <dbReference type="NCBI Taxonomy" id="1453498"/>
    <lineage>
        <taxon>Bacteria</taxon>
        <taxon>Pseudomonadati</taxon>
        <taxon>Bacteroidota</taxon>
        <taxon>Flavobacteriia</taxon>
        <taxon>Flavobacteriales</taxon>
        <taxon>Flavobacteriaceae</taxon>
        <taxon>Flavobacterium</taxon>
    </lineage>
</organism>
<protein>
    <recommendedName>
        <fullName evidence="2">Peptidase A2 domain-containing protein</fullName>
    </recommendedName>
</protein>
<dbReference type="InterPro" id="IPR036034">
    <property type="entry name" value="PDZ_sf"/>
</dbReference>